<feature type="signal peptide" evidence="1">
    <location>
        <begin position="1"/>
        <end position="23"/>
    </location>
</feature>
<proteinExistence type="predicted"/>
<evidence type="ECO:0000259" key="2">
    <source>
        <dbReference type="Pfam" id="PF04069"/>
    </source>
</evidence>
<feature type="chain" id="PRO_5005505591" evidence="1">
    <location>
        <begin position="24"/>
        <end position="311"/>
    </location>
</feature>
<evidence type="ECO:0000313" key="3">
    <source>
        <dbReference type="EMBL" id="CUB03740.1"/>
    </source>
</evidence>
<dbReference type="GO" id="GO:0015871">
    <property type="term" value="P:choline transport"/>
    <property type="evidence" value="ECO:0007669"/>
    <property type="project" value="InterPro"/>
</dbReference>
<accession>A0A0K6IKV3</accession>
<dbReference type="EMBL" id="CYHG01000004">
    <property type="protein sequence ID" value="CUB03740.1"/>
    <property type="molecule type" value="Genomic_DNA"/>
</dbReference>
<evidence type="ECO:0000313" key="4">
    <source>
        <dbReference type="Proteomes" id="UP000182769"/>
    </source>
</evidence>
<dbReference type="Gene3D" id="3.40.190.10">
    <property type="entry name" value="Periplasmic binding protein-like II"/>
    <property type="match status" value="1"/>
</dbReference>
<dbReference type="NCBIfam" id="TIGR03414">
    <property type="entry name" value="ABC_choline_bnd"/>
    <property type="match status" value="1"/>
</dbReference>
<dbReference type="GO" id="GO:0043190">
    <property type="term" value="C:ATP-binding cassette (ABC) transporter complex"/>
    <property type="evidence" value="ECO:0007669"/>
    <property type="project" value="InterPro"/>
</dbReference>
<dbReference type="CDD" id="cd13640">
    <property type="entry name" value="PBP2_ChoX"/>
    <property type="match status" value="1"/>
</dbReference>
<evidence type="ECO:0000256" key="1">
    <source>
        <dbReference type="SAM" id="SignalP"/>
    </source>
</evidence>
<dbReference type="Gene3D" id="3.40.190.100">
    <property type="entry name" value="Glycine betaine-binding periplasmic protein, domain 2"/>
    <property type="match status" value="1"/>
</dbReference>
<dbReference type="AlphaFoldDB" id="A0A0K6IKV3"/>
<keyword evidence="4" id="KW-1185">Reference proteome</keyword>
<reference evidence="4" key="1">
    <citation type="submission" date="2015-08" db="EMBL/GenBank/DDBJ databases">
        <authorList>
            <person name="Varghese N."/>
        </authorList>
    </citation>
    <scope>NUCLEOTIDE SEQUENCE [LARGE SCALE GENOMIC DNA]</scope>
    <source>
        <strain evidence="4">JCM 18476</strain>
    </source>
</reference>
<protein>
    <submittedName>
        <fullName evidence="3">Choline ABC transporter, periplasmic binding protein</fullName>
    </submittedName>
</protein>
<dbReference type="GO" id="GO:0042597">
    <property type="term" value="C:periplasmic space"/>
    <property type="evidence" value="ECO:0007669"/>
    <property type="project" value="InterPro"/>
</dbReference>
<keyword evidence="1" id="KW-0732">Signal</keyword>
<sequence length="311" mass="33738">MMKPLKQALLATIVTAAAGSSLAAVPEQCQTVTMTDPGWTDIGATNGMASTILHALGYQTDIKMLAVPIGFESLKNDEIDVFLGNWMPAQAAFMKQYQAHLDIIRTNLEGVKFTLAVPQYAYDAGVHDFADLEKFADEFGERIYGIGVGSASNQMLMDMIEKNDFGLGDWRVVESGEQAMLSQVARAVKREQFIAFLGWEPHPMNVNFDMAYLTGGDDYFGPNFGSATIHTVTRKGYGEECGNVTQLLENMEFTLDMENTVIAMTDEGMSANEAASKWLKDNPAVLDTWLEGVSTTSGQSGLAAVKGALGL</sequence>
<organism evidence="3 4">
    <name type="scientific">Marinomonas fungiae</name>
    <dbReference type="NCBI Taxonomy" id="1137284"/>
    <lineage>
        <taxon>Bacteria</taxon>
        <taxon>Pseudomonadati</taxon>
        <taxon>Pseudomonadota</taxon>
        <taxon>Gammaproteobacteria</taxon>
        <taxon>Oceanospirillales</taxon>
        <taxon>Oceanospirillaceae</taxon>
        <taxon>Marinomonas</taxon>
    </lineage>
</organism>
<dbReference type="InterPro" id="IPR017783">
    <property type="entry name" value="ABC_choline_sub-bd"/>
</dbReference>
<dbReference type="Proteomes" id="UP000182769">
    <property type="component" value="Unassembled WGS sequence"/>
</dbReference>
<dbReference type="RefSeq" id="WP_245624664.1">
    <property type="nucleotide sequence ID" value="NZ_CYHG01000004.1"/>
</dbReference>
<dbReference type="Pfam" id="PF04069">
    <property type="entry name" value="OpuAC"/>
    <property type="match status" value="1"/>
</dbReference>
<dbReference type="SUPFAM" id="SSF53850">
    <property type="entry name" value="Periplasmic binding protein-like II"/>
    <property type="match status" value="1"/>
</dbReference>
<dbReference type="GO" id="GO:0033265">
    <property type="term" value="F:choline binding"/>
    <property type="evidence" value="ECO:0007669"/>
    <property type="project" value="InterPro"/>
</dbReference>
<dbReference type="InterPro" id="IPR007210">
    <property type="entry name" value="ABC_Gly_betaine_transp_sub-bd"/>
</dbReference>
<name>A0A0K6IKV3_9GAMM</name>
<dbReference type="STRING" id="1137284.GCA_001418205_01591"/>
<dbReference type="GO" id="GO:0022857">
    <property type="term" value="F:transmembrane transporter activity"/>
    <property type="evidence" value="ECO:0007669"/>
    <property type="project" value="InterPro"/>
</dbReference>
<feature type="domain" description="ABC-type glycine betaine transport system substrate-binding" evidence="2">
    <location>
        <begin position="31"/>
        <end position="280"/>
    </location>
</feature>
<gene>
    <name evidence="3" type="ORF">Ga0061065_104171</name>
</gene>